<gene>
    <name evidence="1" type="ORF">RPERSI_LOCUS3127</name>
</gene>
<keyword evidence="2" id="KW-1185">Reference proteome</keyword>
<evidence type="ECO:0000313" key="2">
    <source>
        <dbReference type="Proteomes" id="UP000789920"/>
    </source>
</evidence>
<dbReference type="EMBL" id="CAJVQC010003680">
    <property type="protein sequence ID" value="CAG8530738.1"/>
    <property type="molecule type" value="Genomic_DNA"/>
</dbReference>
<evidence type="ECO:0000313" key="1">
    <source>
        <dbReference type="EMBL" id="CAG8530738.1"/>
    </source>
</evidence>
<proteinExistence type="predicted"/>
<organism evidence="1 2">
    <name type="scientific">Racocetra persica</name>
    <dbReference type="NCBI Taxonomy" id="160502"/>
    <lineage>
        <taxon>Eukaryota</taxon>
        <taxon>Fungi</taxon>
        <taxon>Fungi incertae sedis</taxon>
        <taxon>Mucoromycota</taxon>
        <taxon>Glomeromycotina</taxon>
        <taxon>Glomeromycetes</taxon>
        <taxon>Diversisporales</taxon>
        <taxon>Gigasporaceae</taxon>
        <taxon>Racocetra</taxon>
    </lineage>
</organism>
<comment type="caution">
    <text evidence="1">The sequence shown here is derived from an EMBL/GenBank/DDBJ whole genome shotgun (WGS) entry which is preliminary data.</text>
</comment>
<dbReference type="Proteomes" id="UP000789920">
    <property type="component" value="Unassembled WGS sequence"/>
</dbReference>
<protein>
    <submittedName>
        <fullName evidence="1">12900_t:CDS:1</fullName>
    </submittedName>
</protein>
<name>A0ACA9LI84_9GLOM</name>
<accession>A0ACA9LI84</accession>
<sequence length="268" mass="31032">MKPELMPRVKEMCEEFVSSFVNREYQNIPPEKLIHDGTWKESEEEIASVIRGLFTLLEEIWINPAFNSELAKSLNEGTYQSTVILLSIRAILKNLPFSLFSFISASERQSIASSDRKGKGRGRRPDIMFVIKYLEIFFELMYLECPRLYCDPRKKTDDEIKLWRETNDGIYWVRRVLKPEKEQFGIVGVQIAGNILHLNVLVRDIADIHRYLHIQSAEIPSSADTVTKFVETLLFLRNILITNLSLLYHASASISERQKENSTNVDSE</sequence>
<reference evidence="1" key="1">
    <citation type="submission" date="2021-06" db="EMBL/GenBank/DDBJ databases">
        <authorList>
            <person name="Kallberg Y."/>
            <person name="Tangrot J."/>
            <person name="Rosling A."/>
        </authorList>
    </citation>
    <scope>NUCLEOTIDE SEQUENCE</scope>
    <source>
        <strain evidence="1">MA461A</strain>
    </source>
</reference>